<dbReference type="EMBL" id="JBDJAW010000067">
    <property type="protein sequence ID" value="MEN3540985.1"/>
    <property type="molecule type" value="Genomic_DNA"/>
</dbReference>
<accession>A0ABV0B0D6</accession>
<dbReference type="Proteomes" id="UP001447516">
    <property type="component" value="Unassembled WGS sequence"/>
</dbReference>
<comment type="caution">
    <text evidence="1">The sequence shown here is derived from an EMBL/GenBank/DDBJ whole genome shotgun (WGS) entry which is preliminary data.</text>
</comment>
<evidence type="ECO:0000313" key="2">
    <source>
        <dbReference type="Proteomes" id="UP001447516"/>
    </source>
</evidence>
<protein>
    <submittedName>
        <fullName evidence="1">Uncharacterized protein</fullName>
    </submittedName>
</protein>
<name>A0ABV0B0D6_9ACTN</name>
<gene>
    <name evidence="1" type="ORF">AAH991_38130</name>
</gene>
<keyword evidence="2" id="KW-1185">Reference proteome</keyword>
<proteinExistence type="predicted"/>
<evidence type="ECO:0000313" key="1">
    <source>
        <dbReference type="EMBL" id="MEN3540985.1"/>
    </source>
</evidence>
<reference evidence="1 2" key="1">
    <citation type="submission" date="2024-05" db="EMBL/GenBank/DDBJ databases">
        <title>Microbispora sp.ZYX-F-249.</title>
        <authorList>
            <person name="Xie H."/>
        </authorList>
    </citation>
    <scope>NUCLEOTIDE SEQUENCE [LARGE SCALE GENOMIC DNA]</scope>
    <source>
        <strain evidence="1 2">ZYX-F-249</strain>
    </source>
</reference>
<organism evidence="1 2">
    <name type="scientific">Microbispora maris</name>
    <dbReference type="NCBI Taxonomy" id="3144104"/>
    <lineage>
        <taxon>Bacteria</taxon>
        <taxon>Bacillati</taxon>
        <taxon>Actinomycetota</taxon>
        <taxon>Actinomycetes</taxon>
        <taxon>Streptosporangiales</taxon>
        <taxon>Streptosporangiaceae</taxon>
        <taxon>Microbispora</taxon>
    </lineage>
</organism>
<sequence>MKAAEHLPKLPAWSEAKAQAELESAVSRYGEAKALASEAVKLRREGIVALYTRGA</sequence>
<dbReference type="RefSeq" id="WP_346230823.1">
    <property type="nucleotide sequence ID" value="NZ_JBDJAW010000067.1"/>
</dbReference>